<protein>
    <submittedName>
        <fullName evidence="1">Uncharacterized protein</fullName>
    </submittedName>
</protein>
<dbReference type="EMBL" id="AVOT02021367">
    <property type="protein sequence ID" value="MBW0510147.1"/>
    <property type="molecule type" value="Genomic_DNA"/>
</dbReference>
<sequence>MPPTQLTILALAECPPNMAYHPYTCGVPSQHAPNTTYDPYACVVPSQNASNTAYHPYALPSQHASNTAYHPYAHGVPSQHCLPSLRSCSALPTFLQQRLPSSRFCITSIVYGGLLAYTMNTIAEIC</sequence>
<comment type="caution">
    <text evidence="1">The sequence shown here is derived from an EMBL/GenBank/DDBJ whole genome shotgun (WGS) entry which is preliminary data.</text>
</comment>
<reference evidence="1" key="1">
    <citation type="submission" date="2021-03" db="EMBL/GenBank/DDBJ databases">
        <title>Draft genome sequence of rust myrtle Austropuccinia psidii MF-1, a brazilian biotype.</title>
        <authorList>
            <person name="Quecine M.C."/>
            <person name="Pachon D.M.R."/>
            <person name="Bonatelli M.L."/>
            <person name="Correr F.H."/>
            <person name="Franceschini L.M."/>
            <person name="Leite T.F."/>
            <person name="Margarido G.R.A."/>
            <person name="Almeida C.A."/>
            <person name="Ferrarezi J.A."/>
            <person name="Labate C.A."/>
        </authorList>
    </citation>
    <scope>NUCLEOTIDE SEQUENCE</scope>
    <source>
        <strain evidence="1">MF-1</strain>
    </source>
</reference>
<evidence type="ECO:0000313" key="2">
    <source>
        <dbReference type="Proteomes" id="UP000765509"/>
    </source>
</evidence>
<accession>A0A9Q3HN19</accession>
<name>A0A9Q3HN19_9BASI</name>
<dbReference type="AlphaFoldDB" id="A0A9Q3HN19"/>
<organism evidence="1 2">
    <name type="scientific">Austropuccinia psidii MF-1</name>
    <dbReference type="NCBI Taxonomy" id="1389203"/>
    <lineage>
        <taxon>Eukaryota</taxon>
        <taxon>Fungi</taxon>
        <taxon>Dikarya</taxon>
        <taxon>Basidiomycota</taxon>
        <taxon>Pucciniomycotina</taxon>
        <taxon>Pucciniomycetes</taxon>
        <taxon>Pucciniales</taxon>
        <taxon>Sphaerophragmiaceae</taxon>
        <taxon>Austropuccinia</taxon>
    </lineage>
</organism>
<proteinExistence type="predicted"/>
<dbReference type="Proteomes" id="UP000765509">
    <property type="component" value="Unassembled WGS sequence"/>
</dbReference>
<gene>
    <name evidence="1" type="ORF">O181_049862</name>
</gene>
<evidence type="ECO:0000313" key="1">
    <source>
        <dbReference type="EMBL" id="MBW0510147.1"/>
    </source>
</evidence>
<keyword evidence="2" id="KW-1185">Reference proteome</keyword>